<feature type="compositionally biased region" description="Basic and acidic residues" evidence="1">
    <location>
        <begin position="86"/>
        <end position="96"/>
    </location>
</feature>
<protein>
    <submittedName>
        <fullName evidence="2">Uncharacterized protein</fullName>
    </submittedName>
</protein>
<sequence>MWPVLVSVLQEVGYQHGKTLFDVWIRSGVVDKMLKDRHQEEFHNTKTNSIVSRIEPVKPALVDEESDYQTDYEEEAVGSALSDMELSNHHGDHAEGEETADTDEEMELRYRRRGSQLSNVSP</sequence>
<proteinExistence type="predicted"/>
<dbReference type="AlphaFoldDB" id="A0A9D3LP48"/>
<evidence type="ECO:0000313" key="2">
    <source>
        <dbReference type="EMBL" id="KAG5830138.1"/>
    </source>
</evidence>
<feature type="compositionally biased region" description="Acidic residues" evidence="1">
    <location>
        <begin position="62"/>
        <end position="76"/>
    </location>
</feature>
<accession>A0A9D3LP48</accession>
<evidence type="ECO:0000256" key="1">
    <source>
        <dbReference type="SAM" id="MobiDB-lite"/>
    </source>
</evidence>
<keyword evidence="3" id="KW-1185">Reference proteome</keyword>
<gene>
    <name evidence="2" type="ORF">ANANG_G00316640</name>
</gene>
<feature type="region of interest" description="Disordered" evidence="1">
    <location>
        <begin position="57"/>
        <end position="122"/>
    </location>
</feature>
<comment type="caution">
    <text evidence="2">The sequence shown here is derived from an EMBL/GenBank/DDBJ whole genome shotgun (WGS) entry which is preliminary data.</text>
</comment>
<dbReference type="Proteomes" id="UP001044222">
    <property type="component" value="Unassembled WGS sequence"/>
</dbReference>
<name>A0A9D3LP48_ANGAN</name>
<feature type="compositionally biased region" description="Acidic residues" evidence="1">
    <location>
        <begin position="97"/>
        <end position="106"/>
    </location>
</feature>
<reference evidence="2" key="1">
    <citation type="submission" date="2021-01" db="EMBL/GenBank/DDBJ databases">
        <title>A chromosome-scale assembly of European eel, Anguilla anguilla.</title>
        <authorList>
            <person name="Henkel C."/>
            <person name="Jong-Raadsen S.A."/>
            <person name="Dufour S."/>
            <person name="Weltzien F.-A."/>
            <person name="Palstra A.P."/>
            <person name="Pelster B."/>
            <person name="Spaink H.P."/>
            <person name="Van Den Thillart G.E."/>
            <person name="Jansen H."/>
            <person name="Zahm M."/>
            <person name="Klopp C."/>
            <person name="Cedric C."/>
            <person name="Louis A."/>
            <person name="Berthelot C."/>
            <person name="Parey E."/>
            <person name="Roest Crollius H."/>
            <person name="Montfort J."/>
            <person name="Robinson-Rechavi M."/>
            <person name="Bucao C."/>
            <person name="Bouchez O."/>
            <person name="Gislard M."/>
            <person name="Lluch J."/>
            <person name="Milhes M."/>
            <person name="Lampietro C."/>
            <person name="Lopez Roques C."/>
            <person name="Donnadieu C."/>
            <person name="Braasch I."/>
            <person name="Desvignes T."/>
            <person name="Postlethwait J."/>
            <person name="Bobe J."/>
            <person name="Guiguen Y."/>
            <person name="Dirks R."/>
        </authorList>
    </citation>
    <scope>NUCLEOTIDE SEQUENCE</scope>
    <source>
        <strain evidence="2">Tag_6206</strain>
        <tissue evidence="2">Liver</tissue>
    </source>
</reference>
<evidence type="ECO:0000313" key="3">
    <source>
        <dbReference type="Proteomes" id="UP001044222"/>
    </source>
</evidence>
<organism evidence="2 3">
    <name type="scientific">Anguilla anguilla</name>
    <name type="common">European freshwater eel</name>
    <name type="synonym">Muraena anguilla</name>
    <dbReference type="NCBI Taxonomy" id="7936"/>
    <lineage>
        <taxon>Eukaryota</taxon>
        <taxon>Metazoa</taxon>
        <taxon>Chordata</taxon>
        <taxon>Craniata</taxon>
        <taxon>Vertebrata</taxon>
        <taxon>Euteleostomi</taxon>
        <taxon>Actinopterygii</taxon>
        <taxon>Neopterygii</taxon>
        <taxon>Teleostei</taxon>
        <taxon>Anguilliformes</taxon>
        <taxon>Anguillidae</taxon>
        <taxon>Anguilla</taxon>
    </lineage>
</organism>
<dbReference type="EMBL" id="JAFIRN010000060">
    <property type="protein sequence ID" value="KAG5830138.1"/>
    <property type="molecule type" value="Genomic_DNA"/>
</dbReference>